<dbReference type="AlphaFoldDB" id="A0A538SXD4"/>
<feature type="compositionally biased region" description="Basic residues" evidence="4">
    <location>
        <begin position="15"/>
        <end position="24"/>
    </location>
</feature>
<feature type="compositionally biased region" description="Basic residues" evidence="4">
    <location>
        <begin position="34"/>
        <end position="46"/>
    </location>
</feature>
<dbReference type="GO" id="GO:0016020">
    <property type="term" value="C:membrane"/>
    <property type="evidence" value="ECO:0007669"/>
    <property type="project" value="TreeGrafter"/>
</dbReference>
<dbReference type="EMBL" id="VBOU01000007">
    <property type="protein sequence ID" value="TMQ56063.1"/>
    <property type="molecule type" value="Genomic_DNA"/>
</dbReference>
<evidence type="ECO:0000256" key="2">
    <source>
        <dbReference type="ARBA" id="ARBA00022840"/>
    </source>
</evidence>
<dbReference type="PROSITE" id="PS00455">
    <property type="entry name" value="AMP_BINDING"/>
    <property type="match status" value="1"/>
</dbReference>
<protein>
    <submittedName>
        <fullName evidence="6">Long-chain fatty acid--CoA ligase</fullName>
    </submittedName>
</protein>
<dbReference type="InterPro" id="IPR045851">
    <property type="entry name" value="AMP-bd_C_sf"/>
</dbReference>
<sequence length="610" mass="66604">MRCSWTRKAGPRFPGRLRRSRRGSHPSGREAPSRRRGRARGRRHRRAPCLPWRRGSGIRRSERLRAWSLARIGRDTIESSHAFRTVSQCREEVNAWTFVRFPTCSATLSKYTRSRTRSFSENRIDWAVADQAVLSIGAVCVPIYATLPADHVAPLLSDSGAVGAFVSSEAQRAKVESVRSQAPGLKWVVSFDVDGAPPGSPAATAATPPGPDDLATIIYTSGTTGVPKGVMLTHGNLVSNALASLTALDLGPTDVHLSFLPLNHIFERTAGYNVMVYAGATIAYAESIEKAASNLMEVRPTLLLAVPRFYEKLIDRIMEVAKAAGFPRDVMALWGRNVAQKWAALKLDGRPIPPGIALQHALANVLVYPVLRHRLGGRIRYGFSGGAALPREIGLFFYGVGLPVMEGYGLTETSPVIAVNTAKHYKLGTVGRPIPGVEVRIAEDGEILVRGPSVMKGYWNRPEETATALEGGWFHTGDIGEIDADGFLRITDRKKDLIVTSGGKKIAPQPIQNALKKSPRILEAIVVGDGRKYATALIVAANGATHEAIAADVDSVNKTLASYETIKRFELIPNDLTVENGSLSQKLEVKRRVISDRYRDLIEKMYHGEE</sequence>
<dbReference type="GO" id="GO:0005524">
    <property type="term" value="F:ATP binding"/>
    <property type="evidence" value="ECO:0007669"/>
    <property type="project" value="UniProtKB-KW"/>
</dbReference>
<dbReference type="PANTHER" id="PTHR43272:SF33">
    <property type="entry name" value="AMP-BINDING DOMAIN-CONTAINING PROTEIN-RELATED"/>
    <property type="match status" value="1"/>
</dbReference>
<proteinExistence type="predicted"/>
<reference evidence="6 7" key="1">
    <citation type="journal article" date="2019" name="Nat. Microbiol.">
        <title>Mediterranean grassland soil C-N compound turnover is dependent on rainfall and depth, and is mediated by genomically divergent microorganisms.</title>
        <authorList>
            <person name="Diamond S."/>
            <person name="Andeer P.F."/>
            <person name="Li Z."/>
            <person name="Crits-Christoph A."/>
            <person name="Burstein D."/>
            <person name="Anantharaman K."/>
            <person name="Lane K.R."/>
            <person name="Thomas B.C."/>
            <person name="Pan C."/>
            <person name="Northen T.R."/>
            <person name="Banfield J.F."/>
        </authorList>
    </citation>
    <scope>NUCLEOTIDE SEQUENCE [LARGE SCALE GENOMIC DNA]</scope>
    <source>
        <strain evidence="6">WS_4</strain>
    </source>
</reference>
<keyword evidence="6" id="KW-0436">Ligase</keyword>
<evidence type="ECO:0000259" key="5">
    <source>
        <dbReference type="Pfam" id="PF00501"/>
    </source>
</evidence>
<feature type="region of interest" description="Disordered" evidence="4">
    <location>
        <begin position="1"/>
        <end position="46"/>
    </location>
</feature>
<gene>
    <name evidence="6" type="ORF">E6K74_01195</name>
</gene>
<evidence type="ECO:0000256" key="4">
    <source>
        <dbReference type="SAM" id="MobiDB-lite"/>
    </source>
</evidence>
<evidence type="ECO:0000313" key="7">
    <source>
        <dbReference type="Proteomes" id="UP000319829"/>
    </source>
</evidence>
<evidence type="ECO:0000313" key="6">
    <source>
        <dbReference type="EMBL" id="TMQ56063.1"/>
    </source>
</evidence>
<dbReference type="Pfam" id="PF00501">
    <property type="entry name" value="AMP-binding"/>
    <property type="match status" value="1"/>
</dbReference>
<evidence type="ECO:0000256" key="3">
    <source>
        <dbReference type="ARBA" id="ARBA00024484"/>
    </source>
</evidence>
<dbReference type="Pfam" id="PF23562">
    <property type="entry name" value="AMP-binding_C_3"/>
    <property type="match status" value="1"/>
</dbReference>
<evidence type="ECO:0000256" key="1">
    <source>
        <dbReference type="ARBA" id="ARBA00022741"/>
    </source>
</evidence>
<dbReference type="GO" id="GO:0004467">
    <property type="term" value="F:long-chain fatty acid-CoA ligase activity"/>
    <property type="evidence" value="ECO:0007669"/>
    <property type="project" value="UniProtKB-EC"/>
</dbReference>
<dbReference type="InterPro" id="IPR000873">
    <property type="entry name" value="AMP-dep_synth/lig_dom"/>
</dbReference>
<name>A0A538SXD4_UNCEI</name>
<comment type="catalytic activity">
    <reaction evidence="3">
        <text>a long-chain fatty acid + ATP + CoA = a long-chain fatty acyl-CoA + AMP + diphosphate</text>
        <dbReference type="Rhea" id="RHEA:15421"/>
        <dbReference type="ChEBI" id="CHEBI:30616"/>
        <dbReference type="ChEBI" id="CHEBI:33019"/>
        <dbReference type="ChEBI" id="CHEBI:57287"/>
        <dbReference type="ChEBI" id="CHEBI:57560"/>
        <dbReference type="ChEBI" id="CHEBI:83139"/>
        <dbReference type="ChEBI" id="CHEBI:456215"/>
        <dbReference type="EC" id="6.2.1.3"/>
    </reaction>
    <physiologicalReaction direction="left-to-right" evidence="3">
        <dbReference type="Rhea" id="RHEA:15422"/>
    </physiologicalReaction>
</comment>
<dbReference type="Gene3D" id="3.30.300.30">
    <property type="match status" value="1"/>
</dbReference>
<organism evidence="6 7">
    <name type="scientific">Eiseniibacteriota bacterium</name>
    <dbReference type="NCBI Taxonomy" id="2212470"/>
    <lineage>
        <taxon>Bacteria</taxon>
        <taxon>Candidatus Eiseniibacteriota</taxon>
    </lineage>
</organism>
<keyword evidence="2" id="KW-0067">ATP-binding</keyword>
<dbReference type="Proteomes" id="UP000319829">
    <property type="component" value="Unassembled WGS sequence"/>
</dbReference>
<dbReference type="PANTHER" id="PTHR43272">
    <property type="entry name" value="LONG-CHAIN-FATTY-ACID--COA LIGASE"/>
    <property type="match status" value="1"/>
</dbReference>
<comment type="caution">
    <text evidence="6">The sequence shown here is derived from an EMBL/GenBank/DDBJ whole genome shotgun (WGS) entry which is preliminary data.</text>
</comment>
<dbReference type="CDD" id="cd05907">
    <property type="entry name" value="VL_LC_FACS_like"/>
    <property type="match status" value="1"/>
</dbReference>
<accession>A0A538SXD4</accession>
<keyword evidence="1" id="KW-0547">Nucleotide-binding</keyword>
<dbReference type="PRINTS" id="PR00154">
    <property type="entry name" value="AMPBINDING"/>
</dbReference>
<dbReference type="InterPro" id="IPR042099">
    <property type="entry name" value="ANL_N_sf"/>
</dbReference>
<dbReference type="InterPro" id="IPR020459">
    <property type="entry name" value="AMP-binding"/>
</dbReference>
<dbReference type="SUPFAM" id="SSF56801">
    <property type="entry name" value="Acetyl-CoA synthetase-like"/>
    <property type="match status" value="1"/>
</dbReference>
<dbReference type="Gene3D" id="3.40.50.12780">
    <property type="entry name" value="N-terminal domain of ligase-like"/>
    <property type="match status" value="1"/>
</dbReference>
<feature type="domain" description="AMP-dependent synthetase/ligase" evidence="5">
    <location>
        <begin position="119"/>
        <end position="459"/>
    </location>
</feature>
<dbReference type="InterPro" id="IPR020845">
    <property type="entry name" value="AMP-binding_CS"/>
</dbReference>